<comment type="subcellular location">
    <subcellularLocation>
        <location evidence="2">Endoplasmic reticulum membrane</location>
        <topology evidence="2">Single-pass type II membrane protein</topology>
    </subcellularLocation>
    <subcellularLocation>
        <location evidence="1">Golgi apparatus membrane</location>
        <topology evidence="1">Single-pass type II membrane protein</topology>
    </subcellularLocation>
</comment>
<evidence type="ECO:0000256" key="14">
    <source>
        <dbReference type="ARBA" id="ARBA00042865"/>
    </source>
</evidence>
<dbReference type="EMBL" id="JMIH01000014">
    <property type="protein sequence ID" value="KEO75145.1"/>
    <property type="molecule type" value="Genomic_DNA"/>
</dbReference>
<evidence type="ECO:0000256" key="12">
    <source>
        <dbReference type="ARBA" id="ARBA00023157"/>
    </source>
</evidence>
<dbReference type="GO" id="GO:0015012">
    <property type="term" value="P:heparan sulfate proteoglycan biosynthetic process"/>
    <property type="evidence" value="ECO:0007669"/>
    <property type="project" value="TreeGrafter"/>
</dbReference>
<sequence length="285" mass="33706">MKIAHLIIAHNAPHQLKRLVQSLQHKDVDIFISIDLKTDISPFLIFEEFDNVFFIKKRINVYWGDYSLVQSTLIGFEEILSSGRDYGFLNFISGSDYPLTSPDLFIEFLKKEPNTAFMEYYPIEDEWQEAIPRIRNYHLGYFRIKGMYTIQKLMNAVLPKRVMPYQMIAVGRSQWFTLPMACVRYILDFLRQNPKVERYFKMVWGSDEIIFQTILYNSPFKSILKNDNLRYIDWTAGGVSPKQLTMEDRDDLQQSGKFFARKFNMDLDAVILDVIDRDMLIKKKI</sequence>
<keyword evidence="6" id="KW-0479">Metal-binding</keyword>
<keyword evidence="11" id="KW-0472">Membrane</keyword>
<evidence type="ECO:0000256" key="10">
    <source>
        <dbReference type="ARBA" id="ARBA00023034"/>
    </source>
</evidence>
<evidence type="ECO:0000256" key="6">
    <source>
        <dbReference type="ARBA" id="ARBA00022723"/>
    </source>
</evidence>
<dbReference type="GO" id="GO:0030158">
    <property type="term" value="F:protein xylosyltransferase activity"/>
    <property type="evidence" value="ECO:0007669"/>
    <property type="project" value="InterPro"/>
</dbReference>
<dbReference type="STRING" id="1048983.EL17_05610"/>
<dbReference type="eggNOG" id="COG0463">
    <property type="taxonomic scope" value="Bacteria"/>
</dbReference>
<evidence type="ECO:0000313" key="15">
    <source>
        <dbReference type="EMBL" id="KEO75145.1"/>
    </source>
</evidence>
<evidence type="ECO:0000256" key="1">
    <source>
        <dbReference type="ARBA" id="ARBA00004323"/>
    </source>
</evidence>
<reference evidence="15 16" key="1">
    <citation type="submission" date="2014-04" db="EMBL/GenBank/DDBJ databases">
        <title>Characterization and application of a salt tolerant electro-active bacterium.</title>
        <authorList>
            <person name="Yang L."/>
            <person name="Wei S."/>
            <person name="Tay Q.X.M."/>
        </authorList>
    </citation>
    <scope>NUCLEOTIDE SEQUENCE [LARGE SCALE GENOMIC DNA]</scope>
    <source>
        <strain evidence="15 16">LY1</strain>
    </source>
</reference>
<protein>
    <recommendedName>
        <fullName evidence="14">Peptide O-xylosyltransferase</fullName>
    </recommendedName>
</protein>
<dbReference type="PANTHER" id="PTHR46025">
    <property type="entry name" value="XYLOSYLTRANSFERASE OXT"/>
    <property type="match status" value="1"/>
</dbReference>
<gene>
    <name evidence="15" type="ORF">EL17_05610</name>
</gene>
<name>A0A074L3Y9_9BACT</name>
<dbReference type="Proteomes" id="UP000027821">
    <property type="component" value="Unassembled WGS sequence"/>
</dbReference>
<evidence type="ECO:0000256" key="4">
    <source>
        <dbReference type="ARBA" id="ARBA00022679"/>
    </source>
</evidence>
<dbReference type="InterPro" id="IPR043538">
    <property type="entry name" value="XYLT"/>
</dbReference>
<dbReference type="AlphaFoldDB" id="A0A074L3Y9"/>
<evidence type="ECO:0000256" key="7">
    <source>
        <dbReference type="ARBA" id="ARBA00022824"/>
    </source>
</evidence>
<evidence type="ECO:0000256" key="8">
    <source>
        <dbReference type="ARBA" id="ARBA00022968"/>
    </source>
</evidence>
<keyword evidence="7" id="KW-0256">Endoplasmic reticulum</keyword>
<evidence type="ECO:0000256" key="9">
    <source>
        <dbReference type="ARBA" id="ARBA00022989"/>
    </source>
</evidence>
<proteinExistence type="predicted"/>
<evidence type="ECO:0000256" key="5">
    <source>
        <dbReference type="ARBA" id="ARBA00022692"/>
    </source>
</evidence>
<keyword evidence="9" id="KW-1133">Transmembrane helix</keyword>
<dbReference type="PANTHER" id="PTHR46025:SF3">
    <property type="entry name" value="XYLOSYLTRANSFERASE OXT"/>
    <property type="match status" value="1"/>
</dbReference>
<dbReference type="InterPro" id="IPR003406">
    <property type="entry name" value="Glyco_trans_14"/>
</dbReference>
<keyword evidence="5" id="KW-0812">Transmembrane</keyword>
<dbReference type="GO" id="GO:0046872">
    <property type="term" value="F:metal ion binding"/>
    <property type="evidence" value="ECO:0007669"/>
    <property type="project" value="UniProtKB-KW"/>
</dbReference>
<keyword evidence="4 15" id="KW-0808">Transferase</keyword>
<dbReference type="GO" id="GO:0016020">
    <property type="term" value="C:membrane"/>
    <property type="evidence" value="ECO:0007669"/>
    <property type="project" value="InterPro"/>
</dbReference>
<evidence type="ECO:0000256" key="2">
    <source>
        <dbReference type="ARBA" id="ARBA00004648"/>
    </source>
</evidence>
<evidence type="ECO:0000256" key="13">
    <source>
        <dbReference type="ARBA" id="ARBA00023180"/>
    </source>
</evidence>
<keyword evidence="16" id="KW-1185">Reference proteome</keyword>
<evidence type="ECO:0000313" key="16">
    <source>
        <dbReference type="Proteomes" id="UP000027821"/>
    </source>
</evidence>
<dbReference type="OrthoDB" id="7943907at2"/>
<dbReference type="GO" id="GO:0050650">
    <property type="term" value="P:chondroitin sulfate proteoglycan biosynthetic process"/>
    <property type="evidence" value="ECO:0007669"/>
    <property type="project" value="TreeGrafter"/>
</dbReference>
<keyword evidence="12" id="KW-1015">Disulfide bond</keyword>
<dbReference type="Pfam" id="PF02485">
    <property type="entry name" value="Branch"/>
    <property type="match status" value="1"/>
</dbReference>
<dbReference type="RefSeq" id="WP_035071747.1">
    <property type="nucleotide sequence ID" value="NZ_JMIH01000014.1"/>
</dbReference>
<organism evidence="15 16">
    <name type="scientific">Anditalea andensis</name>
    <dbReference type="NCBI Taxonomy" id="1048983"/>
    <lineage>
        <taxon>Bacteria</taxon>
        <taxon>Pseudomonadati</taxon>
        <taxon>Bacteroidota</taxon>
        <taxon>Cytophagia</taxon>
        <taxon>Cytophagales</taxon>
        <taxon>Cytophagaceae</taxon>
        <taxon>Anditalea</taxon>
    </lineage>
</organism>
<keyword evidence="8" id="KW-0735">Signal-anchor</keyword>
<keyword evidence="10" id="KW-0333">Golgi apparatus</keyword>
<evidence type="ECO:0000256" key="11">
    <source>
        <dbReference type="ARBA" id="ARBA00023136"/>
    </source>
</evidence>
<evidence type="ECO:0000256" key="3">
    <source>
        <dbReference type="ARBA" id="ARBA00022676"/>
    </source>
</evidence>
<comment type="caution">
    <text evidence="15">The sequence shown here is derived from an EMBL/GenBank/DDBJ whole genome shotgun (WGS) entry which is preliminary data.</text>
</comment>
<accession>A0A074L3Y9</accession>
<keyword evidence="3" id="KW-0328">Glycosyltransferase</keyword>
<keyword evidence="13" id="KW-0325">Glycoprotein</keyword>